<feature type="region of interest" description="Disordered" evidence="2">
    <location>
        <begin position="262"/>
        <end position="282"/>
    </location>
</feature>
<organism evidence="4 5">
    <name type="scientific">Hallerella porci</name>
    <dbReference type="NCBI Taxonomy" id="1945871"/>
    <lineage>
        <taxon>Bacteria</taxon>
        <taxon>Pseudomonadati</taxon>
        <taxon>Fibrobacterota</taxon>
        <taxon>Fibrobacteria</taxon>
        <taxon>Fibrobacterales</taxon>
        <taxon>Fibrobacteraceae</taxon>
        <taxon>Hallerella</taxon>
    </lineage>
</organism>
<keyword evidence="1" id="KW-0175">Coiled coil</keyword>
<evidence type="ECO:0000256" key="3">
    <source>
        <dbReference type="SAM" id="SignalP"/>
    </source>
</evidence>
<evidence type="ECO:0000313" key="4">
    <source>
        <dbReference type="EMBL" id="PWL03174.1"/>
    </source>
</evidence>
<name>A0ABX5LL62_9BACT</name>
<dbReference type="RefSeq" id="WP_106197679.1">
    <property type="nucleotide sequence ID" value="NZ_JAXEIU010000046.1"/>
</dbReference>
<dbReference type="Proteomes" id="UP000245523">
    <property type="component" value="Unassembled WGS sequence"/>
</dbReference>
<feature type="signal peptide" evidence="3">
    <location>
        <begin position="1"/>
        <end position="18"/>
    </location>
</feature>
<dbReference type="EMBL" id="QGHD01000008">
    <property type="protein sequence ID" value="PWL03174.1"/>
    <property type="molecule type" value="Genomic_DNA"/>
</dbReference>
<protein>
    <submittedName>
        <fullName evidence="4">Uncharacterized protein DUF3450</fullName>
    </submittedName>
</protein>
<keyword evidence="5" id="KW-1185">Reference proteome</keyword>
<evidence type="ECO:0000313" key="5">
    <source>
        <dbReference type="Proteomes" id="UP000245523"/>
    </source>
</evidence>
<keyword evidence="3" id="KW-0732">Signal</keyword>
<evidence type="ECO:0000256" key="2">
    <source>
        <dbReference type="SAM" id="MobiDB-lite"/>
    </source>
</evidence>
<sequence length="282" mass="31986">MKKFLPLFLILSLGSVFAAETVDGIRRQIQTVNSETEREKKLHADEKKRHEDFIKSGREKVISLSNQKKTLRAEIDEMKAELSRLNEARNKSAGISRWYDSRKQKYAQELAAVIEGLAPFFEADFPYRNSETVESLKAMAGELRKGVVAPDDALSRVMEVFVERIRMGSTTESWDGYLTDAETGKQVQGKFFRYGAVAAIFESADQVDYYWLDHLNNVYSWKKIPESLALRADVKESFRVAEGKAAPHIVKIPVPTSSFDKVNQEKADAKTEKVQKAGEVKK</sequence>
<feature type="chain" id="PRO_5046247556" evidence="3">
    <location>
        <begin position="19"/>
        <end position="282"/>
    </location>
</feature>
<dbReference type="InterPro" id="IPR016866">
    <property type="entry name" value="UCP028069"/>
</dbReference>
<comment type="caution">
    <text evidence="4">The sequence shown here is derived from an EMBL/GenBank/DDBJ whole genome shotgun (WGS) entry which is preliminary data.</text>
</comment>
<proteinExistence type="predicted"/>
<evidence type="ECO:0000256" key="1">
    <source>
        <dbReference type="SAM" id="Coils"/>
    </source>
</evidence>
<reference evidence="4 5" key="1">
    <citation type="submission" date="2018-05" db="EMBL/GenBank/DDBJ databases">
        <title>Animal gut microbial communities from fecal samples from Wisconsin, USA.</title>
        <authorList>
            <person name="Neumann A."/>
        </authorList>
    </citation>
    <scope>NUCLEOTIDE SEQUENCE [LARGE SCALE GENOMIC DNA]</scope>
    <source>
        <strain evidence="4 5">UWS4</strain>
    </source>
</reference>
<gene>
    <name evidence="4" type="ORF">B0H50_10816</name>
</gene>
<feature type="coiled-coil region" evidence="1">
    <location>
        <begin position="61"/>
        <end position="91"/>
    </location>
</feature>
<dbReference type="Pfam" id="PF11932">
    <property type="entry name" value="DUF3450"/>
    <property type="match status" value="1"/>
</dbReference>
<accession>A0ABX5LL62</accession>